<keyword evidence="3 5" id="KW-0238">DNA-binding</keyword>
<keyword evidence="2" id="KW-0229">DNA integration</keyword>
<feature type="domain" description="Tyr recombinase" evidence="7">
    <location>
        <begin position="160"/>
        <end position="343"/>
    </location>
</feature>
<dbReference type="Pfam" id="PF14659">
    <property type="entry name" value="Phage_int_SAM_3"/>
    <property type="match status" value="1"/>
</dbReference>
<dbReference type="GO" id="GO:0015074">
    <property type="term" value="P:DNA integration"/>
    <property type="evidence" value="ECO:0007669"/>
    <property type="project" value="UniProtKB-KW"/>
</dbReference>
<name>F5RMM4_9FIRM</name>
<dbReference type="eggNOG" id="COG0582">
    <property type="taxonomic scope" value="Bacteria"/>
</dbReference>
<reference evidence="9 10" key="1">
    <citation type="submission" date="2011-04" db="EMBL/GenBank/DDBJ databases">
        <authorList>
            <person name="Muzny D."/>
            <person name="Qin X."/>
            <person name="Deng J."/>
            <person name="Jiang H."/>
            <person name="Liu Y."/>
            <person name="Qu J."/>
            <person name="Song X.-Z."/>
            <person name="Zhang L."/>
            <person name="Thornton R."/>
            <person name="Coyle M."/>
            <person name="Francisco L."/>
            <person name="Jackson L."/>
            <person name="Javaid M."/>
            <person name="Korchina V."/>
            <person name="Kovar C."/>
            <person name="Mata R."/>
            <person name="Mathew T."/>
            <person name="Ngo R."/>
            <person name="Nguyen L."/>
            <person name="Nguyen N."/>
            <person name="Okwuonu G."/>
            <person name="Ongeri F."/>
            <person name="Pham C."/>
            <person name="Simmons D."/>
            <person name="Wilczek-Boney K."/>
            <person name="Hale W."/>
            <person name="Jakkamsetti A."/>
            <person name="Pham P."/>
            <person name="Ruth R."/>
            <person name="San Lucas F."/>
            <person name="Warren J."/>
            <person name="Zhang J."/>
            <person name="Zhao Z."/>
            <person name="Zhou C."/>
            <person name="Zhu D."/>
            <person name="Lee S."/>
            <person name="Bess C."/>
            <person name="Blankenburg K."/>
            <person name="Forbes L."/>
            <person name="Fu Q."/>
            <person name="Gubbala S."/>
            <person name="Hirani K."/>
            <person name="Jayaseelan J.C."/>
            <person name="Lara F."/>
            <person name="Munidasa M."/>
            <person name="Palculict T."/>
            <person name="Patil S."/>
            <person name="Pu L.-L."/>
            <person name="Saada N."/>
            <person name="Tang L."/>
            <person name="Weissenberger G."/>
            <person name="Zhu Y."/>
            <person name="Hemphill L."/>
            <person name="Shang Y."/>
            <person name="Youmans B."/>
            <person name="Ayvaz T."/>
            <person name="Ross M."/>
            <person name="Santibanez J."/>
            <person name="Aqrawi P."/>
            <person name="Gross S."/>
            <person name="Joshi V."/>
            <person name="Fowler G."/>
            <person name="Nazareth L."/>
            <person name="Reid J."/>
            <person name="Worley K."/>
            <person name="Petrosino J."/>
            <person name="Highlander S."/>
            <person name="Gibbs R."/>
        </authorList>
    </citation>
    <scope>NUCLEOTIDE SEQUENCE [LARGE SCALE GENOMIC DNA]</scope>
    <source>
        <strain evidence="9 10">DSM 2778</strain>
    </source>
</reference>
<evidence type="ECO:0000256" key="6">
    <source>
        <dbReference type="SAM" id="MobiDB-lite"/>
    </source>
</evidence>
<dbReference type="GO" id="GO:0006310">
    <property type="term" value="P:DNA recombination"/>
    <property type="evidence" value="ECO:0007669"/>
    <property type="project" value="UniProtKB-KW"/>
</dbReference>
<dbReference type="OrthoDB" id="9803188at2"/>
<dbReference type="EMBL" id="AFHQ01000034">
    <property type="protein sequence ID" value="EGK59522.1"/>
    <property type="molecule type" value="Genomic_DNA"/>
</dbReference>
<dbReference type="GO" id="GO:0003677">
    <property type="term" value="F:DNA binding"/>
    <property type="evidence" value="ECO:0007669"/>
    <property type="project" value="UniProtKB-UniRule"/>
</dbReference>
<evidence type="ECO:0000259" key="8">
    <source>
        <dbReference type="PROSITE" id="PS51900"/>
    </source>
</evidence>
<dbReference type="Pfam" id="PF00589">
    <property type="entry name" value="Phage_integrase"/>
    <property type="match status" value="1"/>
</dbReference>
<dbReference type="AlphaFoldDB" id="F5RMM4"/>
<dbReference type="InterPro" id="IPR044068">
    <property type="entry name" value="CB"/>
</dbReference>
<dbReference type="InterPro" id="IPR010998">
    <property type="entry name" value="Integrase_recombinase_N"/>
</dbReference>
<dbReference type="InterPro" id="IPR002104">
    <property type="entry name" value="Integrase_catalytic"/>
</dbReference>
<accession>F5RMM4</accession>
<proteinExistence type="inferred from homology"/>
<dbReference type="SUPFAM" id="SSF56349">
    <property type="entry name" value="DNA breaking-rejoining enzymes"/>
    <property type="match status" value="1"/>
</dbReference>
<evidence type="ECO:0000256" key="2">
    <source>
        <dbReference type="ARBA" id="ARBA00022908"/>
    </source>
</evidence>
<dbReference type="HOGENOM" id="CLU_027562_17_0_9"/>
<evidence type="ECO:0000256" key="3">
    <source>
        <dbReference type="ARBA" id="ARBA00023125"/>
    </source>
</evidence>
<dbReference type="Gene3D" id="1.10.150.130">
    <property type="match status" value="1"/>
</dbReference>
<dbReference type="InterPro" id="IPR028259">
    <property type="entry name" value="AP2-like_int_N"/>
</dbReference>
<gene>
    <name evidence="9" type="ORF">HMPREF9081_1510</name>
</gene>
<dbReference type="Proteomes" id="UP000004067">
    <property type="component" value="Unassembled WGS sequence"/>
</dbReference>
<dbReference type="InterPro" id="IPR011010">
    <property type="entry name" value="DNA_brk_join_enz"/>
</dbReference>
<dbReference type="STRING" id="888060.HMPREF9081_1510"/>
<dbReference type="RefSeq" id="WP_006306481.1">
    <property type="nucleotide sequence ID" value="NZ_GL892076.1"/>
</dbReference>
<feature type="region of interest" description="Disordered" evidence="6">
    <location>
        <begin position="345"/>
        <end position="367"/>
    </location>
</feature>
<dbReference type="PANTHER" id="PTHR30349:SF64">
    <property type="entry name" value="PROPHAGE INTEGRASE INTD-RELATED"/>
    <property type="match status" value="1"/>
</dbReference>
<comment type="caution">
    <text evidence="9">The sequence shown here is derived from an EMBL/GenBank/DDBJ whole genome shotgun (WGS) entry which is preliminary data.</text>
</comment>
<dbReference type="CDD" id="cd01189">
    <property type="entry name" value="INT_ICEBs1_C_like"/>
    <property type="match status" value="1"/>
</dbReference>
<evidence type="ECO:0000256" key="1">
    <source>
        <dbReference type="ARBA" id="ARBA00008857"/>
    </source>
</evidence>
<comment type="similarity">
    <text evidence="1">Belongs to the 'phage' integrase family.</text>
</comment>
<protein>
    <submittedName>
        <fullName evidence="9">Phage integrase</fullName>
    </submittedName>
</protein>
<evidence type="ECO:0000313" key="10">
    <source>
        <dbReference type="Proteomes" id="UP000004067"/>
    </source>
</evidence>
<keyword evidence="10" id="KW-1185">Reference proteome</keyword>
<organism evidence="9 10">
    <name type="scientific">Centipeda periodontii DSM 2778</name>
    <dbReference type="NCBI Taxonomy" id="888060"/>
    <lineage>
        <taxon>Bacteria</taxon>
        <taxon>Bacillati</taxon>
        <taxon>Bacillota</taxon>
        <taxon>Negativicutes</taxon>
        <taxon>Selenomonadales</taxon>
        <taxon>Selenomonadaceae</taxon>
        <taxon>Centipeda</taxon>
    </lineage>
</organism>
<dbReference type="Pfam" id="PF14657">
    <property type="entry name" value="Arm-DNA-bind_4"/>
    <property type="match status" value="1"/>
</dbReference>
<evidence type="ECO:0000259" key="7">
    <source>
        <dbReference type="PROSITE" id="PS51898"/>
    </source>
</evidence>
<dbReference type="PROSITE" id="PS51900">
    <property type="entry name" value="CB"/>
    <property type="match status" value="1"/>
</dbReference>
<feature type="domain" description="Core-binding (CB)" evidence="8">
    <location>
        <begin position="56"/>
        <end position="138"/>
    </location>
</feature>
<sequence length="367" mass="42795">MSVHKDTKRGTWYVKIKYTDWTGEKKETTRRGFAKKKDAQLFEQDFHRQKQGAPSMSFQALYELYMTDIKPRIRPTTYRSKEYMFTSKVLPFFANLPCDQITPAKIRQWQNELVKGDYQETYLRTINNQVAAIFNFAVNYYGLPTNPAKRAGMIGKSHADAMRFWTVDDFQKFINHTTTPLYRISFLILFWTGMRVGEFLALTLEDFDFDKNLIHITKSYARLDNKTIIGPPKTPKSRRDVSIPAFLVDEVQQFIQAQHSINPNARLFETGKHGLSYEMRRVAAQVGIEKIRLHDLRHSHASYLIHRGIPIIAISQRLGHEKIETTLQTYAHLYPQERDMIIDTIESDPATKGVNRGSQKINKRREP</sequence>
<dbReference type="InterPro" id="IPR013762">
    <property type="entry name" value="Integrase-like_cat_sf"/>
</dbReference>
<evidence type="ECO:0000256" key="5">
    <source>
        <dbReference type="PROSITE-ProRule" id="PRU01248"/>
    </source>
</evidence>
<evidence type="ECO:0000256" key="4">
    <source>
        <dbReference type="ARBA" id="ARBA00023172"/>
    </source>
</evidence>
<dbReference type="InterPro" id="IPR004107">
    <property type="entry name" value="Integrase_SAM-like_N"/>
</dbReference>
<dbReference type="InterPro" id="IPR050090">
    <property type="entry name" value="Tyrosine_recombinase_XerCD"/>
</dbReference>
<dbReference type="Gene3D" id="1.10.443.10">
    <property type="entry name" value="Intergrase catalytic core"/>
    <property type="match status" value="1"/>
</dbReference>
<dbReference type="PROSITE" id="PS51898">
    <property type="entry name" value="TYR_RECOMBINASE"/>
    <property type="match status" value="1"/>
</dbReference>
<dbReference type="PANTHER" id="PTHR30349">
    <property type="entry name" value="PHAGE INTEGRASE-RELATED"/>
    <property type="match status" value="1"/>
</dbReference>
<evidence type="ECO:0000313" key="9">
    <source>
        <dbReference type="EMBL" id="EGK59522.1"/>
    </source>
</evidence>
<keyword evidence="4" id="KW-0233">DNA recombination</keyword>